<feature type="region of interest" description="Disordered" evidence="1">
    <location>
        <begin position="308"/>
        <end position="359"/>
    </location>
</feature>
<feature type="compositionally biased region" description="Low complexity" evidence="1">
    <location>
        <begin position="12"/>
        <end position="44"/>
    </location>
</feature>
<feature type="region of interest" description="Disordered" evidence="1">
    <location>
        <begin position="238"/>
        <end position="270"/>
    </location>
</feature>
<gene>
    <name evidence="2" type="ORF">RIMI_LOCUS14291529</name>
</gene>
<name>A0ABN9M1E3_9NEOB</name>
<dbReference type="EMBL" id="CAUEEQ010036603">
    <property type="protein sequence ID" value="CAJ0953382.1"/>
    <property type="molecule type" value="Genomic_DNA"/>
</dbReference>
<feature type="compositionally biased region" description="Polar residues" evidence="1">
    <location>
        <begin position="62"/>
        <end position="72"/>
    </location>
</feature>
<sequence length="543" mass="58389">MPDNPGLPTNTLTVLSDTSGSSSSALGLQSLGLSGQAPSSSSLDAGTLSDTTASASDDEGSTAATDGSTLRTSPADHGGSVGSESGGSAVDSVAVSGRSSAYGDTAVEGHPTGPGSISSSTEPSALQLDSMKVKALRVVLMLTADLDGEDEKDKGAFGDNLLGPTHCRTGDVSKKNERTHLNEVHLVVMRLLSVFMSRTNFWVQILIFVLPDFQLQQRPFLLSSGAVDYCPHAPEVSPLTTGRASRATRAGGYQPALKPHPTSSPPDMSPSSSARVLYFLLRSASWWMKECLPCAAAPLLRSLRHPNSLSTASGPSAAPSSSSGQSGSQSKSSTKKSKKEEKDKDKEGRSPVAVPLRPYPPVVAGQPSCNLLICSRNSKKAQQELLLDLMWSIWPEKLPPLTDAKLLSLSISRILPPEDSSDREEVQGIFQKAVEILRTQNHILTNHPELQFYLQVRPDKRTSNFPPLKWTLVTTTTQQVVKLIGSHNHQKVTVKIGDLKRTKMVRTINLYYNNRNREAIVELKNKEGPLTEAGILVIWNMEH</sequence>
<keyword evidence="3" id="KW-1185">Reference proteome</keyword>
<evidence type="ECO:0000313" key="2">
    <source>
        <dbReference type="EMBL" id="CAJ0953382.1"/>
    </source>
</evidence>
<dbReference type="PANTHER" id="PTHR21725:SF1">
    <property type="entry name" value="E3 UBIQUITIN-PROTEIN LIGASE UBR4"/>
    <property type="match status" value="1"/>
</dbReference>
<feature type="region of interest" description="Disordered" evidence="1">
    <location>
        <begin position="1"/>
        <end position="124"/>
    </location>
</feature>
<dbReference type="Proteomes" id="UP001176940">
    <property type="component" value="Unassembled WGS sequence"/>
</dbReference>
<evidence type="ECO:0000256" key="1">
    <source>
        <dbReference type="SAM" id="MobiDB-lite"/>
    </source>
</evidence>
<comment type="caution">
    <text evidence="2">The sequence shown here is derived from an EMBL/GenBank/DDBJ whole genome shotgun (WGS) entry which is preliminary data.</text>
</comment>
<feature type="compositionally biased region" description="Low complexity" evidence="1">
    <location>
        <begin position="86"/>
        <end position="101"/>
    </location>
</feature>
<reference evidence="2" key="1">
    <citation type="submission" date="2023-07" db="EMBL/GenBank/DDBJ databases">
        <authorList>
            <person name="Stuckert A."/>
        </authorList>
    </citation>
    <scope>NUCLEOTIDE SEQUENCE</scope>
</reference>
<proteinExistence type="predicted"/>
<evidence type="ECO:0000313" key="3">
    <source>
        <dbReference type="Proteomes" id="UP001176940"/>
    </source>
</evidence>
<feature type="compositionally biased region" description="Low complexity" evidence="1">
    <location>
        <begin position="310"/>
        <end position="332"/>
    </location>
</feature>
<feature type="compositionally biased region" description="Basic and acidic residues" evidence="1">
    <location>
        <begin position="338"/>
        <end position="349"/>
    </location>
</feature>
<protein>
    <submittedName>
        <fullName evidence="2">Uncharacterized protein</fullName>
    </submittedName>
</protein>
<dbReference type="InterPro" id="IPR045189">
    <property type="entry name" value="UBR4-like"/>
</dbReference>
<dbReference type="PANTHER" id="PTHR21725">
    <property type="entry name" value="E3 UBIQUITIN-PROTEIN LIGASE UBR4"/>
    <property type="match status" value="1"/>
</dbReference>
<organism evidence="2 3">
    <name type="scientific">Ranitomeya imitator</name>
    <name type="common">mimic poison frog</name>
    <dbReference type="NCBI Taxonomy" id="111125"/>
    <lineage>
        <taxon>Eukaryota</taxon>
        <taxon>Metazoa</taxon>
        <taxon>Chordata</taxon>
        <taxon>Craniata</taxon>
        <taxon>Vertebrata</taxon>
        <taxon>Euteleostomi</taxon>
        <taxon>Amphibia</taxon>
        <taxon>Batrachia</taxon>
        <taxon>Anura</taxon>
        <taxon>Neobatrachia</taxon>
        <taxon>Hyloidea</taxon>
        <taxon>Dendrobatidae</taxon>
        <taxon>Dendrobatinae</taxon>
        <taxon>Ranitomeya</taxon>
    </lineage>
</organism>
<accession>A0ABN9M1E3</accession>
<feature type="compositionally biased region" description="Polar residues" evidence="1">
    <location>
        <begin position="115"/>
        <end position="124"/>
    </location>
</feature>